<reference evidence="2" key="1">
    <citation type="journal article" date="2023" name="bioRxiv">
        <title>Improved chromosome-level genome assembly for marigold (Tagetes erecta).</title>
        <authorList>
            <person name="Jiang F."/>
            <person name="Yuan L."/>
            <person name="Wang S."/>
            <person name="Wang H."/>
            <person name="Xu D."/>
            <person name="Wang A."/>
            <person name="Fan W."/>
        </authorList>
    </citation>
    <scope>NUCLEOTIDE SEQUENCE</scope>
    <source>
        <strain evidence="2">WSJ</strain>
        <tissue evidence="2">Leaf</tissue>
    </source>
</reference>
<dbReference type="EMBL" id="JAUHHV010000002">
    <property type="protein sequence ID" value="KAK1432057.1"/>
    <property type="molecule type" value="Genomic_DNA"/>
</dbReference>
<accession>A0AAD8L524</accession>
<evidence type="ECO:0000313" key="2">
    <source>
        <dbReference type="EMBL" id="KAK1432057.1"/>
    </source>
</evidence>
<name>A0AAD8L524_TARER</name>
<dbReference type="Proteomes" id="UP001229421">
    <property type="component" value="Unassembled WGS sequence"/>
</dbReference>
<keyword evidence="1" id="KW-0812">Transmembrane</keyword>
<evidence type="ECO:0000256" key="1">
    <source>
        <dbReference type="SAM" id="Phobius"/>
    </source>
</evidence>
<sequence>MNNILSAADLLLQKQRICCEQPFLLIYCDVQVTTRNALLQVFAAFVISMLFSCLQVNGSNPVEDAKGAT</sequence>
<dbReference type="AlphaFoldDB" id="A0AAD8L524"/>
<organism evidence="2 3">
    <name type="scientific">Tagetes erecta</name>
    <name type="common">African marigold</name>
    <dbReference type="NCBI Taxonomy" id="13708"/>
    <lineage>
        <taxon>Eukaryota</taxon>
        <taxon>Viridiplantae</taxon>
        <taxon>Streptophyta</taxon>
        <taxon>Embryophyta</taxon>
        <taxon>Tracheophyta</taxon>
        <taxon>Spermatophyta</taxon>
        <taxon>Magnoliopsida</taxon>
        <taxon>eudicotyledons</taxon>
        <taxon>Gunneridae</taxon>
        <taxon>Pentapetalae</taxon>
        <taxon>asterids</taxon>
        <taxon>campanulids</taxon>
        <taxon>Asterales</taxon>
        <taxon>Asteraceae</taxon>
        <taxon>Asteroideae</taxon>
        <taxon>Heliantheae alliance</taxon>
        <taxon>Tageteae</taxon>
        <taxon>Tagetes</taxon>
    </lineage>
</organism>
<comment type="caution">
    <text evidence="2">The sequence shown here is derived from an EMBL/GenBank/DDBJ whole genome shotgun (WGS) entry which is preliminary data.</text>
</comment>
<feature type="transmembrane region" description="Helical" evidence="1">
    <location>
        <begin position="37"/>
        <end position="56"/>
    </location>
</feature>
<keyword evidence="1" id="KW-0472">Membrane</keyword>
<proteinExistence type="predicted"/>
<gene>
    <name evidence="2" type="ORF">QVD17_08946</name>
</gene>
<evidence type="ECO:0000313" key="3">
    <source>
        <dbReference type="Proteomes" id="UP001229421"/>
    </source>
</evidence>
<protein>
    <submittedName>
        <fullName evidence="2">Uncharacterized protein</fullName>
    </submittedName>
</protein>
<keyword evidence="1" id="KW-1133">Transmembrane helix</keyword>
<keyword evidence="3" id="KW-1185">Reference proteome</keyword>